<reference evidence="2 3" key="1">
    <citation type="submission" date="2013-11" db="EMBL/GenBank/DDBJ databases">
        <title>The Damaraland mole rat (Fukomys damarensis) genome and evolution of African mole rats.</title>
        <authorList>
            <person name="Gladyshev V.N."/>
            <person name="Fang X."/>
        </authorList>
    </citation>
    <scope>NUCLEOTIDE SEQUENCE [LARGE SCALE GENOMIC DNA]</scope>
    <source>
        <tissue evidence="2">Liver</tissue>
    </source>
</reference>
<feature type="region of interest" description="Disordered" evidence="1">
    <location>
        <begin position="1"/>
        <end position="77"/>
    </location>
</feature>
<evidence type="ECO:0000313" key="3">
    <source>
        <dbReference type="Proteomes" id="UP000028990"/>
    </source>
</evidence>
<gene>
    <name evidence="2" type="ORF">H920_07358</name>
</gene>
<dbReference type="Proteomes" id="UP000028990">
    <property type="component" value="Unassembled WGS sequence"/>
</dbReference>
<feature type="compositionally biased region" description="Polar residues" evidence="1">
    <location>
        <begin position="42"/>
        <end position="54"/>
    </location>
</feature>
<proteinExistence type="predicted"/>
<accession>A0A091E7Z1</accession>
<organism evidence="2 3">
    <name type="scientific">Fukomys damarensis</name>
    <name type="common">Damaraland mole rat</name>
    <name type="synonym">Cryptomys damarensis</name>
    <dbReference type="NCBI Taxonomy" id="885580"/>
    <lineage>
        <taxon>Eukaryota</taxon>
        <taxon>Metazoa</taxon>
        <taxon>Chordata</taxon>
        <taxon>Craniata</taxon>
        <taxon>Vertebrata</taxon>
        <taxon>Euteleostomi</taxon>
        <taxon>Mammalia</taxon>
        <taxon>Eutheria</taxon>
        <taxon>Euarchontoglires</taxon>
        <taxon>Glires</taxon>
        <taxon>Rodentia</taxon>
        <taxon>Hystricomorpha</taxon>
        <taxon>Bathyergidae</taxon>
        <taxon>Fukomys</taxon>
    </lineage>
</organism>
<protein>
    <submittedName>
        <fullName evidence="2">Uncharacterized protein</fullName>
    </submittedName>
</protein>
<evidence type="ECO:0000313" key="2">
    <source>
        <dbReference type="EMBL" id="KFO31246.1"/>
    </source>
</evidence>
<name>A0A091E7Z1_FUKDA</name>
<evidence type="ECO:0000256" key="1">
    <source>
        <dbReference type="SAM" id="MobiDB-lite"/>
    </source>
</evidence>
<keyword evidence="3" id="KW-1185">Reference proteome</keyword>
<sequence length="111" mass="11359">MPATAQQRVFGASRGLPGRWRSAGHSSRQKLGGGRGDRDPSPQRTAASNSQQPRCSARGAAAELAADRSLSRAPPHRAEVYSVPESGALVPAKCGRASASRLAPSAASGTP</sequence>
<dbReference type="EMBL" id="KN122305">
    <property type="protein sequence ID" value="KFO31246.1"/>
    <property type="molecule type" value="Genomic_DNA"/>
</dbReference>
<dbReference type="AlphaFoldDB" id="A0A091E7Z1"/>